<dbReference type="OrthoDB" id="268932at2"/>
<gene>
    <name evidence="1" type="ORF">ETAA1_39890</name>
</gene>
<dbReference type="KEGG" id="uli:ETAA1_39890"/>
<name>A0A517XX11_9BACT</name>
<sequence length="177" mass="18939">MSDRTAAPPTLGFLTVQQEPAGWAGYYLVTNAWGRPLEFRMSSAVQPNRVQTALYGPTLLDYLHADVIGKALFEKTSLKPDLIVTDSPPALALRSRVDVPVVALRPDAAVLPAETRTLTHPRSSLALLLPAAFGDDESTVAARLDAVDPAVDLAEPFARIREAVAEARKLGVSGRVA</sequence>
<keyword evidence="2" id="KW-1185">Reference proteome</keyword>
<dbReference type="Proteomes" id="UP000319576">
    <property type="component" value="Chromosome"/>
</dbReference>
<evidence type="ECO:0000313" key="2">
    <source>
        <dbReference type="Proteomes" id="UP000319576"/>
    </source>
</evidence>
<accession>A0A517XX11</accession>
<dbReference type="AlphaFoldDB" id="A0A517XX11"/>
<protein>
    <submittedName>
        <fullName evidence="1">Uncharacterized protein</fullName>
    </submittedName>
</protein>
<reference evidence="1 2" key="1">
    <citation type="submission" date="2019-02" db="EMBL/GenBank/DDBJ databases">
        <title>Deep-cultivation of Planctomycetes and their phenomic and genomic characterization uncovers novel biology.</title>
        <authorList>
            <person name="Wiegand S."/>
            <person name="Jogler M."/>
            <person name="Boedeker C."/>
            <person name="Pinto D."/>
            <person name="Vollmers J."/>
            <person name="Rivas-Marin E."/>
            <person name="Kohn T."/>
            <person name="Peeters S.H."/>
            <person name="Heuer A."/>
            <person name="Rast P."/>
            <person name="Oberbeckmann S."/>
            <person name="Bunk B."/>
            <person name="Jeske O."/>
            <person name="Meyerdierks A."/>
            <person name="Storesund J.E."/>
            <person name="Kallscheuer N."/>
            <person name="Luecker S."/>
            <person name="Lage O.M."/>
            <person name="Pohl T."/>
            <person name="Merkel B.J."/>
            <person name="Hornburger P."/>
            <person name="Mueller R.-W."/>
            <person name="Bruemmer F."/>
            <person name="Labrenz M."/>
            <person name="Spormann A.M."/>
            <person name="Op den Camp H."/>
            <person name="Overmann J."/>
            <person name="Amann R."/>
            <person name="Jetten M.S.M."/>
            <person name="Mascher T."/>
            <person name="Medema M.H."/>
            <person name="Devos D.P."/>
            <person name="Kaster A.-K."/>
            <person name="Ovreas L."/>
            <person name="Rohde M."/>
            <person name="Galperin M.Y."/>
            <person name="Jogler C."/>
        </authorList>
    </citation>
    <scope>NUCLEOTIDE SEQUENCE [LARGE SCALE GENOMIC DNA]</scope>
    <source>
        <strain evidence="1 2">ETA_A1</strain>
    </source>
</reference>
<dbReference type="RefSeq" id="WP_145241400.1">
    <property type="nucleotide sequence ID" value="NZ_CP036273.1"/>
</dbReference>
<dbReference type="EMBL" id="CP036273">
    <property type="protein sequence ID" value="QDU22014.1"/>
    <property type="molecule type" value="Genomic_DNA"/>
</dbReference>
<organism evidence="1 2">
    <name type="scientific">Urbifossiella limnaea</name>
    <dbReference type="NCBI Taxonomy" id="2528023"/>
    <lineage>
        <taxon>Bacteria</taxon>
        <taxon>Pseudomonadati</taxon>
        <taxon>Planctomycetota</taxon>
        <taxon>Planctomycetia</taxon>
        <taxon>Gemmatales</taxon>
        <taxon>Gemmataceae</taxon>
        <taxon>Urbifossiella</taxon>
    </lineage>
</organism>
<proteinExistence type="predicted"/>
<evidence type="ECO:0000313" key="1">
    <source>
        <dbReference type="EMBL" id="QDU22014.1"/>
    </source>
</evidence>